<sequence>MNIKVLTNKQDHSDAYFVRQKVFVEEQQVDVEQEIDEYDSEALHLVVYKGTAPIGAGRFRIVEDYGKAERICVLSSYRKDGVGKLLMDKLEELAAEHEIEKIKLHAQTHAEGFYKKLGYVTVSGEFMDAGIPHVEMVKKLSKKH</sequence>
<dbReference type="KEGG" id="bmeg:BG04_3038"/>
<proteinExistence type="predicted"/>
<gene>
    <name evidence="1" type="ORF">BG04_3038</name>
</gene>
<dbReference type="RefSeq" id="WP_034654337.1">
    <property type="nucleotide sequence ID" value="NZ_BCVB01000007.1"/>
</dbReference>
<dbReference type="CDD" id="cd04301">
    <property type="entry name" value="NAT_SF"/>
    <property type="match status" value="1"/>
</dbReference>
<dbReference type="InterPro" id="IPR016181">
    <property type="entry name" value="Acyl_CoA_acyltransferase"/>
</dbReference>
<accession>A0A0B6AK46</accession>
<dbReference type="Gene3D" id="3.40.630.30">
    <property type="match status" value="1"/>
</dbReference>
<protein>
    <submittedName>
        <fullName evidence="1">Acetyltransferase domain protein</fullName>
    </submittedName>
</protein>
<dbReference type="SUPFAM" id="SSF55729">
    <property type="entry name" value="Acyl-CoA N-acyltransferases (Nat)"/>
    <property type="match status" value="1"/>
</dbReference>
<dbReference type="PANTHER" id="PTHR13355">
    <property type="entry name" value="GLUCOSAMINE 6-PHOSPHATE N-ACETYLTRANSFERASE"/>
    <property type="match status" value="1"/>
</dbReference>
<dbReference type="InterPro" id="IPR000182">
    <property type="entry name" value="GNAT_dom"/>
</dbReference>
<reference evidence="1 2" key="1">
    <citation type="journal article" date="2015" name="Genome Announc.">
        <title>Complete genome sequences for 35 biothreat assay-relevant bacillus species.</title>
        <authorList>
            <person name="Johnson S.L."/>
            <person name="Daligault H.E."/>
            <person name="Davenport K.W."/>
            <person name="Jaissle J."/>
            <person name="Frey K.G."/>
            <person name="Ladner J.T."/>
            <person name="Broomall S.M."/>
            <person name="Bishop-Lilly K.A."/>
            <person name="Bruce D.C."/>
            <person name="Gibbons H.S."/>
            <person name="Coyne S.R."/>
            <person name="Lo C.C."/>
            <person name="Meincke L."/>
            <person name="Munk A.C."/>
            <person name="Koroleva G.I."/>
            <person name="Rosenzweig C.N."/>
            <person name="Palacios G.F."/>
            <person name="Redden C.L."/>
            <person name="Minogue T.D."/>
            <person name="Chain P.S."/>
        </authorList>
    </citation>
    <scope>NUCLEOTIDE SEQUENCE [LARGE SCALE GENOMIC DNA]</scope>
    <source>
        <strain evidence="2">ATCC 14581 / DSM 32 / JCM 2506 / NBRC 15308 / NCIMB 9376 / NCTC 10342 / NRRL B-14308 / VKM B-512</strain>
    </source>
</reference>
<evidence type="ECO:0000313" key="2">
    <source>
        <dbReference type="Proteomes" id="UP000031829"/>
    </source>
</evidence>
<evidence type="ECO:0000313" key="1">
    <source>
        <dbReference type="EMBL" id="AJI25275.1"/>
    </source>
</evidence>
<dbReference type="Proteomes" id="UP000031829">
    <property type="component" value="Chromosome"/>
</dbReference>
<dbReference type="AlphaFoldDB" id="A0A0B6AK46"/>
<dbReference type="EMBL" id="CP009920">
    <property type="protein sequence ID" value="AJI25275.1"/>
    <property type="molecule type" value="Genomic_DNA"/>
</dbReference>
<name>A0A0B6AK46_PRIM2</name>
<dbReference type="Pfam" id="PF13673">
    <property type="entry name" value="Acetyltransf_10"/>
    <property type="match status" value="1"/>
</dbReference>
<dbReference type="PROSITE" id="PS51186">
    <property type="entry name" value="GNAT"/>
    <property type="match status" value="1"/>
</dbReference>
<dbReference type="GeneID" id="93641102"/>
<dbReference type="InterPro" id="IPR039143">
    <property type="entry name" value="GNPNAT1-like"/>
</dbReference>
<keyword evidence="1" id="KW-0808">Transferase</keyword>
<dbReference type="GO" id="GO:0004343">
    <property type="term" value="F:glucosamine 6-phosphate N-acetyltransferase activity"/>
    <property type="evidence" value="ECO:0007669"/>
    <property type="project" value="TreeGrafter"/>
</dbReference>
<organism evidence="1 2">
    <name type="scientific">Priestia megaterium (strain ATCC 14581 / DSM 32 / CCUG 1817 / JCM 2506 / NBRC 15308 / NCIMB 9376 / NCTC 10342 / NRRL B-14308 / VKM B-512 / Ford 19)</name>
    <name type="common">Bacillus megaterium</name>
    <dbReference type="NCBI Taxonomy" id="1348623"/>
    <lineage>
        <taxon>Bacteria</taxon>
        <taxon>Bacillati</taxon>
        <taxon>Bacillota</taxon>
        <taxon>Bacilli</taxon>
        <taxon>Bacillales</taxon>
        <taxon>Bacillaceae</taxon>
        <taxon>Priestia</taxon>
    </lineage>
</organism>
<dbReference type="HOGENOM" id="CLU_056607_6_2_9"/>
<dbReference type="PANTHER" id="PTHR13355:SF11">
    <property type="entry name" value="GLUCOSAMINE 6-PHOSPHATE N-ACETYLTRANSFERASE"/>
    <property type="match status" value="1"/>
</dbReference>